<evidence type="ECO:0000313" key="8">
    <source>
        <dbReference type="EMBL" id="CAD5209692.1"/>
    </source>
</evidence>
<dbReference type="GO" id="GO:0043130">
    <property type="term" value="F:ubiquitin binding"/>
    <property type="evidence" value="ECO:0007669"/>
    <property type="project" value="InterPro"/>
</dbReference>
<dbReference type="SUPFAM" id="SSF49562">
    <property type="entry name" value="C2 domain (Calcium/lipid-binding domain, CaLB)"/>
    <property type="match status" value="1"/>
</dbReference>
<dbReference type="Pfam" id="PF00168">
    <property type="entry name" value="C2"/>
    <property type="match status" value="1"/>
</dbReference>
<protein>
    <submittedName>
        <fullName evidence="8">(pine wood nematode) hypothetical protein</fullName>
    </submittedName>
</protein>
<evidence type="ECO:0000313" key="10">
    <source>
        <dbReference type="Proteomes" id="UP000095284"/>
    </source>
</evidence>
<keyword evidence="4" id="KW-0072">Autophagy</keyword>
<dbReference type="PANTHER" id="PTHR16461">
    <property type="entry name" value="TOLL-INTERACTING PROTEIN"/>
    <property type="match status" value="1"/>
</dbReference>
<name>A0A1I7S7D9_BURXY</name>
<dbReference type="SUPFAM" id="SSF46934">
    <property type="entry name" value="UBA-like"/>
    <property type="match status" value="1"/>
</dbReference>
<dbReference type="WBParaSite" id="BXY_0893000.1">
    <property type="protein sequence ID" value="BXY_0893000.1"/>
    <property type="gene ID" value="BXY_0893000"/>
</dbReference>
<dbReference type="PROSITE" id="PS50004">
    <property type="entry name" value="C2"/>
    <property type="match status" value="1"/>
</dbReference>
<proteinExistence type="inferred from homology"/>
<dbReference type="InterPro" id="IPR009060">
    <property type="entry name" value="UBA-like_sf"/>
</dbReference>
<dbReference type="Gene3D" id="1.10.8.10">
    <property type="entry name" value="DNA helicase RuvA subunit, C-terminal domain"/>
    <property type="match status" value="1"/>
</dbReference>
<evidence type="ECO:0000313" key="12">
    <source>
        <dbReference type="WBParaSite" id="BXY_0893000.1"/>
    </source>
</evidence>
<dbReference type="SMART" id="SM00546">
    <property type="entry name" value="CUE"/>
    <property type="match status" value="1"/>
</dbReference>
<dbReference type="Gene3D" id="2.60.40.150">
    <property type="entry name" value="C2 domain"/>
    <property type="match status" value="1"/>
</dbReference>
<feature type="domain" description="C2" evidence="6">
    <location>
        <begin position="43"/>
        <end position="159"/>
    </location>
</feature>
<reference evidence="12" key="1">
    <citation type="submission" date="2016-11" db="UniProtKB">
        <authorList>
            <consortium name="WormBaseParasite"/>
        </authorList>
    </citation>
    <scope>IDENTIFICATION</scope>
</reference>
<dbReference type="AlphaFoldDB" id="A0A1I7S7D9"/>
<evidence type="ECO:0000256" key="1">
    <source>
        <dbReference type="ARBA" id="ARBA00009278"/>
    </source>
</evidence>
<dbReference type="PANTHER" id="PTHR16461:SF5">
    <property type="entry name" value="TOLL-INTERACTING PROTEIN"/>
    <property type="match status" value="1"/>
</dbReference>
<evidence type="ECO:0000256" key="4">
    <source>
        <dbReference type="ARBA" id="ARBA00023006"/>
    </source>
</evidence>
<dbReference type="Proteomes" id="UP000582659">
    <property type="component" value="Unassembled WGS sequence"/>
</dbReference>
<dbReference type="GO" id="GO:0045087">
    <property type="term" value="P:innate immune response"/>
    <property type="evidence" value="ECO:0007669"/>
    <property type="project" value="UniProtKB-KW"/>
</dbReference>
<dbReference type="InterPro" id="IPR035892">
    <property type="entry name" value="C2_domain_sf"/>
</dbReference>
<dbReference type="PROSITE" id="PS51140">
    <property type="entry name" value="CUE"/>
    <property type="match status" value="1"/>
</dbReference>
<evidence type="ECO:0000256" key="3">
    <source>
        <dbReference type="ARBA" id="ARBA00022859"/>
    </source>
</evidence>
<dbReference type="GO" id="GO:0031624">
    <property type="term" value="F:ubiquitin conjugating enzyme binding"/>
    <property type="evidence" value="ECO:0007669"/>
    <property type="project" value="TreeGrafter"/>
</dbReference>
<reference evidence="9" key="2">
    <citation type="submission" date="2020-08" db="EMBL/GenBank/DDBJ databases">
        <authorList>
            <person name="Kikuchi T."/>
        </authorList>
    </citation>
    <scope>NUCLEOTIDE SEQUENCE</scope>
    <source>
        <strain evidence="8">Ka4C1</strain>
    </source>
</reference>
<accession>A0A1I7S7D9</accession>
<evidence type="ECO:0000313" key="9">
    <source>
        <dbReference type="EMBL" id="CAG9084971.1"/>
    </source>
</evidence>
<dbReference type="EMBL" id="CAJFCV020000001">
    <property type="protein sequence ID" value="CAG9084971.1"/>
    <property type="molecule type" value="Genomic_DNA"/>
</dbReference>
<dbReference type="GO" id="GO:0006914">
    <property type="term" value="P:autophagy"/>
    <property type="evidence" value="ECO:0007669"/>
    <property type="project" value="UniProtKB-KW"/>
</dbReference>
<dbReference type="InterPro" id="IPR000008">
    <property type="entry name" value="C2_dom"/>
</dbReference>
<dbReference type="SMART" id="SM00239">
    <property type="entry name" value="C2"/>
    <property type="match status" value="1"/>
</dbReference>
<dbReference type="eggNOG" id="ENOG502QWQA">
    <property type="taxonomic scope" value="Eukaryota"/>
</dbReference>
<dbReference type="GO" id="GO:0005737">
    <property type="term" value="C:cytoplasm"/>
    <property type="evidence" value="ECO:0007669"/>
    <property type="project" value="TreeGrafter"/>
</dbReference>
<dbReference type="Proteomes" id="UP000659654">
    <property type="component" value="Unassembled WGS sequence"/>
</dbReference>
<dbReference type="GO" id="GO:0006511">
    <property type="term" value="P:ubiquitin-dependent protein catabolic process"/>
    <property type="evidence" value="ECO:0007669"/>
    <property type="project" value="TreeGrafter"/>
</dbReference>
<feature type="domain" description="CUE" evidence="7">
    <location>
        <begin position="199"/>
        <end position="242"/>
    </location>
</feature>
<sequence>MATTVEKRLQRIAELRQQVVVGTLAEDFLRMPTTSGTAFTGAPLDPATQFYSFIPPNTRGRLVLKIVEAKLTKNYGLVRMDPYVRLRVGNAVFETHTCVNGGKTPVWNRVINAYLPIGVESVYVQIFDERSFTQDECIAWAHIILPDGVFGQETVDEWYSLSGPQGEGKEGVLNIVTSFTPVVTQEAQPEEPRIGVNSNLEEDVTNIKEMFPEVDVEVIKTVMESNNYNREATVNALIEINNS</sequence>
<dbReference type="FunFam" id="2.60.40.150:FF:000214">
    <property type="entry name" value="Toll-interacting protein"/>
    <property type="match status" value="1"/>
</dbReference>
<organism evidence="10 12">
    <name type="scientific">Bursaphelenchus xylophilus</name>
    <name type="common">Pinewood nematode worm</name>
    <name type="synonym">Aphelenchoides xylophilus</name>
    <dbReference type="NCBI Taxonomy" id="6326"/>
    <lineage>
        <taxon>Eukaryota</taxon>
        <taxon>Metazoa</taxon>
        <taxon>Ecdysozoa</taxon>
        <taxon>Nematoda</taxon>
        <taxon>Chromadorea</taxon>
        <taxon>Rhabditida</taxon>
        <taxon>Tylenchina</taxon>
        <taxon>Tylenchomorpha</taxon>
        <taxon>Aphelenchoidea</taxon>
        <taxon>Aphelenchoididae</taxon>
        <taxon>Bursaphelenchus</taxon>
    </lineage>
</organism>
<dbReference type="SMR" id="A0A1I7S7D9"/>
<dbReference type="InterPro" id="IPR003892">
    <property type="entry name" value="CUE"/>
</dbReference>
<evidence type="ECO:0000259" key="6">
    <source>
        <dbReference type="PROSITE" id="PS50004"/>
    </source>
</evidence>
<evidence type="ECO:0000313" key="11">
    <source>
        <dbReference type="Proteomes" id="UP000659654"/>
    </source>
</evidence>
<dbReference type="Pfam" id="PF02845">
    <property type="entry name" value="CUE"/>
    <property type="match status" value="1"/>
</dbReference>
<evidence type="ECO:0000256" key="2">
    <source>
        <dbReference type="ARBA" id="ARBA00022588"/>
    </source>
</evidence>
<dbReference type="Proteomes" id="UP000095284">
    <property type="component" value="Unplaced"/>
</dbReference>
<evidence type="ECO:0000259" key="7">
    <source>
        <dbReference type="PROSITE" id="PS51140"/>
    </source>
</evidence>
<keyword evidence="2" id="KW-0399">Innate immunity</keyword>
<dbReference type="OrthoDB" id="9942608at2759"/>
<dbReference type="EMBL" id="CAJFDI010000001">
    <property type="protein sequence ID" value="CAD5209692.1"/>
    <property type="molecule type" value="Genomic_DNA"/>
</dbReference>
<comment type="similarity">
    <text evidence="1">Belongs to the tollip family.</text>
</comment>
<keyword evidence="11" id="KW-1185">Reference proteome</keyword>
<gene>
    <name evidence="8" type="ORF">BXYJ_LOCUS1562</name>
</gene>
<evidence type="ECO:0000256" key="5">
    <source>
        <dbReference type="ARBA" id="ARBA00023198"/>
    </source>
</evidence>
<keyword evidence="5" id="KW-0395">Inflammatory response</keyword>
<keyword evidence="3" id="KW-0391">Immunity</keyword>